<evidence type="ECO:0000256" key="7">
    <source>
        <dbReference type="ARBA" id="ARBA00022842"/>
    </source>
</evidence>
<evidence type="ECO:0000256" key="6">
    <source>
        <dbReference type="ARBA" id="ARBA00022840"/>
    </source>
</evidence>
<dbReference type="SMART" id="SM01265">
    <property type="entry name" value="Mab-21"/>
    <property type="match status" value="1"/>
</dbReference>
<feature type="region of interest" description="Disordered" evidence="9">
    <location>
        <begin position="1"/>
        <end position="22"/>
    </location>
</feature>
<keyword evidence="6" id="KW-0067">ATP-binding</keyword>
<keyword evidence="7" id="KW-0460">Magnesium</keyword>
<evidence type="ECO:0000256" key="1">
    <source>
        <dbReference type="ARBA" id="ARBA00001946"/>
    </source>
</evidence>
<dbReference type="Proteomes" id="UP001159405">
    <property type="component" value="Unassembled WGS sequence"/>
</dbReference>
<dbReference type="PANTHER" id="PTHR10656:SF42">
    <property type="entry name" value="CYCLIC GMP-AMP SYNTHASE-LIKE PROTEIN-RELATED"/>
    <property type="match status" value="1"/>
</dbReference>
<dbReference type="InterPro" id="IPR046906">
    <property type="entry name" value="Mab-21_HhH/H2TH-like"/>
</dbReference>
<keyword evidence="6" id="KW-0547">Nucleotide-binding</keyword>
<keyword evidence="4" id="KW-0548">Nucleotidyltransferase</keyword>
<evidence type="ECO:0000256" key="3">
    <source>
        <dbReference type="ARBA" id="ARBA00022679"/>
    </source>
</evidence>
<evidence type="ECO:0000259" key="10">
    <source>
        <dbReference type="Pfam" id="PF20266"/>
    </source>
</evidence>
<evidence type="ECO:0000256" key="2">
    <source>
        <dbReference type="ARBA" id="ARBA00008307"/>
    </source>
</evidence>
<dbReference type="InterPro" id="IPR024810">
    <property type="entry name" value="MAB21L/cGLR"/>
</dbReference>
<dbReference type="PROSITE" id="PS50005">
    <property type="entry name" value="TPR"/>
    <property type="match status" value="1"/>
</dbReference>
<sequence>MEPDDKKNSLVKIDNPHTENQSNVISPSEMIEKLIQVVGTFEDIKRRQRMFHVMNLVNGYGDIDSVSISSGSLAEGLDIRGSDEDITLVLKYVTAVPSDVAFVPKNGETVVLVDFDQDFPGFATICPLLDASVNSYVQKATVLSSWQFREQFRESGHESHGPCLMDGERDIADCIHCPFLPEFVIKRFENRQSKWPQEDFLGDILADGCLMVPVGPRNSEKRSILWTISFAVAENSIILRMNHAQILCYALLKIMLKEGLEKNNSVKDLLCSYFLKTCLFWLIDETNNDEQVWNVGNVLGCYELCLEKMILWVTNCNCPNYFIPENNMFRGRICEDNNNVLLSLLKKYKSEGYLALLHCDSFLVQSEFVTHSQREANLDFLCFRVLHIYPFDDIELAYSAARDLDNLYRTETDGFILGVINKLRSSVHQEIAQMLPLPDMTEGSGGERPQLLEKHCEHISIGGESDAISGSVLLSCLYYNVGDYHQALQVLNEAEEKLTANLIQLRKEVYSKEEYDFYLDSMCGKGLTLVDKLKQATVCLIIMLENSSLIPEEFLLEVKYRPLCTVPAVVLLHSMQYLCYNKLQNVEKRQKAISKLDGAIKSKFLILPPFYSVAFTFLGACFEVEGDNENAMNCYKRALENPPLCKSAQDRMNRLLAVC</sequence>
<feature type="domain" description="Mab-21-like HhH/H2TH-like" evidence="10">
    <location>
        <begin position="248"/>
        <end position="331"/>
    </location>
</feature>
<dbReference type="Pfam" id="PF20266">
    <property type="entry name" value="Mab-21_C"/>
    <property type="match status" value="1"/>
</dbReference>
<keyword evidence="12" id="KW-1185">Reference proteome</keyword>
<comment type="caution">
    <text evidence="11">The sequence shown here is derived from an EMBL/GenBank/DDBJ whole genome shotgun (WGS) entry which is preliminary data.</text>
</comment>
<gene>
    <name evidence="11" type="ORF">PLOB_00030402</name>
</gene>
<evidence type="ECO:0000256" key="5">
    <source>
        <dbReference type="ARBA" id="ARBA00022723"/>
    </source>
</evidence>
<comment type="cofactor">
    <cofactor evidence="1">
        <name>Mg(2+)</name>
        <dbReference type="ChEBI" id="CHEBI:18420"/>
    </cofactor>
</comment>
<evidence type="ECO:0000313" key="12">
    <source>
        <dbReference type="Proteomes" id="UP001159405"/>
    </source>
</evidence>
<evidence type="ECO:0000256" key="4">
    <source>
        <dbReference type="ARBA" id="ARBA00022695"/>
    </source>
</evidence>
<dbReference type="PANTHER" id="PTHR10656">
    <property type="entry name" value="CELL FATE DETERMINING PROTEIN MAB21-RELATED"/>
    <property type="match status" value="1"/>
</dbReference>
<feature type="repeat" description="TPR" evidence="8">
    <location>
        <begin position="612"/>
        <end position="645"/>
    </location>
</feature>
<name>A0ABN8NXC7_9CNID</name>
<dbReference type="EMBL" id="CALNXK010000039">
    <property type="protein sequence ID" value="CAH3124071.1"/>
    <property type="molecule type" value="Genomic_DNA"/>
</dbReference>
<accession>A0ABN8NXC7</accession>
<evidence type="ECO:0000256" key="8">
    <source>
        <dbReference type="PROSITE-ProRule" id="PRU00339"/>
    </source>
</evidence>
<keyword evidence="3" id="KW-0808">Transferase</keyword>
<dbReference type="Gene3D" id="1.25.40.10">
    <property type="entry name" value="Tetratricopeptide repeat domain"/>
    <property type="match status" value="1"/>
</dbReference>
<evidence type="ECO:0000313" key="11">
    <source>
        <dbReference type="EMBL" id="CAH3124071.1"/>
    </source>
</evidence>
<dbReference type="SUPFAM" id="SSF48452">
    <property type="entry name" value="TPR-like"/>
    <property type="match status" value="1"/>
</dbReference>
<comment type="similarity">
    <text evidence="2">Belongs to the mab-21 family.</text>
</comment>
<organism evidence="11 12">
    <name type="scientific">Porites lobata</name>
    <dbReference type="NCBI Taxonomy" id="104759"/>
    <lineage>
        <taxon>Eukaryota</taxon>
        <taxon>Metazoa</taxon>
        <taxon>Cnidaria</taxon>
        <taxon>Anthozoa</taxon>
        <taxon>Hexacorallia</taxon>
        <taxon>Scleractinia</taxon>
        <taxon>Fungiina</taxon>
        <taxon>Poritidae</taxon>
        <taxon>Porites</taxon>
    </lineage>
</organism>
<dbReference type="Gene3D" id="1.10.1410.40">
    <property type="match status" value="1"/>
</dbReference>
<dbReference type="InterPro" id="IPR019734">
    <property type="entry name" value="TPR_rpt"/>
</dbReference>
<proteinExistence type="inferred from homology"/>
<keyword evidence="5" id="KW-0479">Metal-binding</keyword>
<evidence type="ECO:0000256" key="9">
    <source>
        <dbReference type="SAM" id="MobiDB-lite"/>
    </source>
</evidence>
<dbReference type="InterPro" id="IPR011990">
    <property type="entry name" value="TPR-like_helical_dom_sf"/>
</dbReference>
<reference evidence="11 12" key="1">
    <citation type="submission" date="2022-05" db="EMBL/GenBank/DDBJ databases">
        <authorList>
            <consortium name="Genoscope - CEA"/>
            <person name="William W."/>
        </authorList>
    </citation>
    <scope>NUCLEOTIDE SEQUENCE [LARGE SCALE GENOMIC DNA]</scope>
</reference>
<protein>
    <recommendedName>
        <fullName evidence="10">Mab-21-like HhH/H2TH-like domain-containing protein</fullName>
    </recommendedName>
</protein>
<keyword evidence="8" id="KW-0802">TPR repeat</keyword>